<sequence length="68" mass="7190">ILNAVLQIKWILKMHGNVLVSFFSPSFDPGGLLAVAGTQADSIGVFNDPPGIPYLMGRAQPRRPGAAT</sequence>
<comment type="caution">
    <text evidence="1">The sequence shown here is derived from an EMBL/GenBank/DDBJ whole genome shotgun (WGS) entry which is preliminary data.</text>
</comment>
<protein>
    <submittedName>
        <fullName evidence="1">(spotted green pufferfish) hypothetical protein</fullName>
    </submittedName>
</protein>
<dbReference type="KEGG" id="tng:GSTEN00037155G001"/>
<accession>Q4RCY5</accession>
<evidence type="ECO:0000313" key="1">
    <source>
        <dbReference type="EMBL" id="CAG13747.1"/>
    </source>
</evidence>
<gene>
    <name evidence="1" type="ORF">GSTENG00037155001</name>
</gene>
<feature type="non-terminal residue" evidence="1">
    <location>
        <position position="1"/>
    </location>
</feature>
<reference evidence="1" key="2">
    <citation type="submission" date="2004-02" db="EMBL/GenBank/DDBJ databases">
        <authorList>
            <consortium name="Genoscope"/>
            <consortium name="Whitehead Institute Centre for Genome Research"/>
        </authorList>
    </citation>
    <scope>NUCLEOTIDE SEQUENCE</scope>
</reference>
<name>Q4RCY5_TETNG</name>
<dbReference type="EMBL" id="CAAE01017808">
    <property type="protein sequence ID" value="CAG13747.1"/>
    <property type="molecule type" value="Genomic_DNA"/>
</dbReference>
<proteinExistence type="predicted"/>
<reference evidence="1" key="1">
    <citation type="journal article" date="2004" name="Nature">
        <title>Genome duplication in the teleost fish Tetraodon nigroviridis reveals the early vertebrate proto-karyotype.</title>
        <authorList>
            <person name="Jaillon O."/>
            <person name="Aury J.-M."/>
            <person name="Brunet F."/>
            <person name="Petit J.-L."/>
            <person name="Stange-Thomann N."/>
            <person name="Mauceli E."/>
            <person name="Bouneau L."/>
            <person name="Fischer C."/>
            <person name="Ozouf-Costaz C."/>
            <person name="Bernot A."/>
            <person name="Nicaud S."/>
            <person name="Jaffe D."/>
            <person name="Fisher S."/>
            <person name="Lutfalla G."/>
            <person name="Dossat C."/>
            <person name="Segurens B."/>
            <person name="Dasilva C."/>
            <person name="Salanoubat M."/>
            <person name="Levy M."/>
            <person name="Boudet N."/>
            <person name="Castellano S."/>
            <person name="Anthouard V."/>
            <person name="Jubin C."/>
            <person name="Castelli V."/>
            <person name="Katinka M."/>
            <person name="Vacherie B."/>
            <person name="Biemont C."/>
            <person name="Skalli Z."/>
            <person name="Cattolico L."/>
            <person name="Poulain J."/>
            <person name="De Berardinis V."/>
            <person name="Cruaud C."/>
            <person name="Duprat S."/>
            <person name="Brottier P."/>
            <person name="Coutanceau J.-P."/>
            <person name="Gouzy J."/>
            <person name="Parra G."/>
            <person name="Lardier G."/>
            <person name="Chapple C."/>
            <person name="McKernan K.J."/>
            <person name="McEwan P."/>
            <person name="Bosak S."/>
            <person name="Kellis M."/>
            <person name="Volff J.-N."/>
            <person name="Guigo R."/>
            <person name="Zody M.C."/>
            <person name="Mesirov J."/>
            <person name="Lindblad-Toh K."/>
            <person name="Birren B."/>
            <person name="Nusbaum C."/>
            <person name="Kahn D."/>
            <person name="Robinson-Rechavi M."/>
            <person name="Laudet V."/>
            <person name="Schachter V."/>
            <person name="Quetier F."/>
            <person name="Saurin W."/>
            <person name="Scarpelli C."/>
            <person name="Wincker P."/>
            <person name="Lander E.S."/>
            <person name="Weissenbach J."/>
            <person name="Roest Crollius H."/>
        </authorList>
    </citation>
    <scope>NUCLEOTIDE SEQUENCE [LARGE SCALE GENOMIC DNA]</scope>
</reference>
<organism evidence="1">
    <name type="scientific">Tetraodon nigroviridis</name>
    <name type="common">Spotted green pufferfish</name>
    <name type="synonym">Chelonodon nigroviridis</name>
    <dbReference type="NCBI Taxonomy" id="99883"/>
    <lineage>
        <taxon>Eukaryota</taxon>
        <taxon>Metazoa</taxon>
        <taxon>Chordata</taxon>
        <taxon>Craniata</taxon>
        <taxon>Vertebrata</taxon>
        <taxon>Euteleostomi</taxon>
        <taxon>Actinopterygii</taxon>
        <taxon>Neopterygii</taxon>
        <taxon>Teleostei</taxon>
        <taxon>Neoteleostei</taxon>
        <taxon>Acanthomorphata</taxon>
        <taxon>Eupercaria</taxon>
        <taxon>Tetraodontiformes</taxon>
        <taxon>Tetradontoidea</taxon>
        <taxon>Tetraodontidae</taxon>
        <taxon>Tetraodon</taxon>
    </lineage>
</organism>
<dbReference type="AlphaFoldDB" id="Q4RCY5"/>